<keyword evidence="1" id="KW-1133">Transmembrane helix</keyword>
<comment type="caution">
    <text evidence="2">The sequence shown here is derived from an EMBL/GenBank/DDBJ whole genome shotgun (WGS) entry which is preliminary data.</text>
</comment>
<evidence type="ECO:0000313" key="3">
    <source>
        <dbReference type="Proteomes" id="UP000018143"/>
    </source>
</evidence>
<sequence length="57" mass="6697">MLISILFCSKSKEILLHFLLNSLYLLLNLLTPSATISFIFINLPFLKFYKYNKKAKK</sequence>
<keyword evidence="3" id="KW-1185">Reference proteome</keyword>
<proteinExistence type="predicted"/>
<evidence type="ECO:0000313" key="2">
    <source>
        <dbReference type="EMBL" id="GAD17858.1"/>
    </source>
</evidence>
<accession>T1DUJ1</accession>
<keyword evidence="1" id="KW-0472">Membrane</keyword>
<protein>
    <submittedName>
        <fullName evidence="2">Uncharacterized protein</fullName>
    </submittedName>
</protein>
<dbReference type="Proteomes" id="UP000018143">
    <property type="component" value="Unassembled WGS sequence"/>
</dbReference>
<dbReference type="AlphaFoldDB" id="T1DUJ1"/>
<dbReference type="EMBL" id="BASD01000001">
    <property type="protein sequence ID" value="GAD17858.1"/>
    <property type="molecule type" value="Genomic_DNA"/>
</dbReference>
<reference evidence="2 3" key="1">
    <citation type="journal article" date="2013" name="Genome Announc.">
        <title>Draft Genome Sequence of Helicobacter fennelliae Strain MRY12-0050, Isolated from a Bacteremia Patient.</title>
        <authorList>
            <person name="Rimbara E."/>
            <person name="Matsui M."/>
            <person name="Mori S."/>
            <person name="Suzuki S."/>
            <person name="Suzuki M."/>
            <person name="Kim H."/>
            <person name="Sekizuka T."/>
            <person name="Kuroda M."/>
            <person name="Shibayama K."/>
        </authorList>
    </citation>
    <scope>NUCLEOTIDE SEQUENCE [LARGE SCALE GENOMIC DNA]</scope>
    <source>
        <strain evidence="2 3">MRY12-0050</strain>
    </source>
</reference>
<organism evidence="2 3">
    <name type="scientific">Helicobacter fennelliae MRY12-0050</name>
    <dbReference type="NCBI Taxonomy" id="1325130"/>
    <lineage>
        <taxon>Bacteria</taxon>
        <taxon>Pseudomonadati</taxon>
        <taxon>Campylobacterota</taxon>
        <taxon>Epsilonproteobacteria</taxon>
        <taxon>Campylobacterales</taxon>
        <taxon>Helicobacteraceae</taxon>
        <taxon>Helicobacter</taxon>
    </lineage>
</organism>
<feature type="transmembrane region" description="Helical" evidence="1">
    <location>
        <begin position="23"/>
        <end position="46"/>
    </location>
</feature>
<gene>
    <name evidence="2" type="ORF">HFN_0673</name>
</gene>
<keyword evidence="1" id="KW-0812">Transmembrane</keyword>
<evidence type="ECO:0000256" key="1">
    <source>
        <dbReference type="SAM" id="Phobius"/>
    </source>
</evidence>
<name>T1DUJ1_9HELI</name>
<dbReference type="STRING" id="1325130.HFN_0673"/>